<keyword evidence="10" id="KW-1185">Reference proteome</keyword>
<sequence length="152" mass="17126">MTSIPRPSWDEYFLQLADLVKSRSTCQRRHVGAVLVRNERIISTGYNGAPRGIDHCLEAGCLRKELNIPSGQRYELCRGVHAEQNAIINAAYYGVSTENTYLYCNEQPCIICARMIINAGIIRVVYKGEFKDELAFKLLQDANITLAKLDSL</sequence>
<keyword evidence="5 7" id="KW-0862">Zinc</keyword>
<evidence type="ECO:0000313" key="10">
    <source>
        <dbReference type="Proteomes" id="UP000426444"/>
    </source>
</evidence>
<gene>
    <name evidence="9" type="ORF">SYNTR_2128</name>
</gene>
<keyword evidence="4 9" id="KW-0378">Hydrolase</keyword>
<dbReference type="PROSITE" id="PS51747">
    <property type="entry name" value="CYT_DCMP_DEAMINASES_2"/>
    <property type="match status" value="1"/>
</dbReference>
<feature type="binding site" evidence="7">
    <location>
        <position position="81"/>
    </location>
    <ligand>
        <name>Zn(2+)</name>
        <dbReference type="ChEBI" id="CHEBI:29105"/>
        <note>catalytic</note>
    </ligand>
</feature>
<evidence type="ECO:0000256" key="2">
    <source>
        <dbReference type="ARBA" id="ARBA00006576"/>
    </source>
</evidence>
<protein>
    <submittedName>
        <fullName evidence="9">dCMP deaminase</fullName>
        <ecNumber evidence="9">3.5.4.12</ecNumber>
    </submittedName>
</protein>
<evidence type="ECO:0000256" key="7">
    <source>
        <dbReference type="PIRSR" id="PIRSR006019-2"/>
    </source>
</evidence>
<dbReference type="InterPro" id="IPR016193">
    <property type="entry name" value="Cytidine_deaminase-like"/>
</dbReference>
<dbReference type="GO" id="GO:0008270">
    <property type="term" value="F:zinc ion binding"/>
    <property type="evidence" value="ECO:0007669"/>
    <property type="project" value="InterPro"/>
</dbReference>
<dbReference type="GO" id="GO:0006220">
    <property type="term" value="P:pyrimidine nucleotide metabolic process"/>
    <property type="evidence" value="ECO:0007669"/>
    <property type="project" value="InterPro"/>
</dbReference>
<evidence type="ECO:0000256" key="1">
    <source>
        <dbReference type="ARBA" id="ARBA00001947"/>
    </source>
</evidence>
<dbReference type="Proteomes" id="UP000426444">
    <property type="component" value="Chromosome"/>
</dbReference>
<dbReference type="PANTHER" id="PTHR11086">
    <property type="entry name" value="DEOXYCYTIDYLATE DEAMINASE-RELATED"/>
    <property type="match status" value="1"/>
</dbReference>
<feature type="domain" description="CMP/dCMP-type deaminase" evidence="8">
    <location>
        <begin position="8"/>
        <end position="141"/>
    </location>
</feature>
<dbReference type="RefSeq" id="WP_156204475.1">
    <property type="nucleotide sequence ID" value="NZ_CP046457.1"/>
</dbReference>
<evidence type="ECO:0000259" key="8">
    <source>
        <dbReference type="PROSITE" id="PS51747"/>
    </source>
</evidence>
<dbReference type="KEGG" id="salq:SYNTR_2128"/>
<dbReference type="InterPro" id="IPR016192">
    <property type="entry name" value="APOBEC/CMP_deaminase_Zn-bd"/>
</dbReference>
<evidence type="ECO:0000256" key="5">
    <source>
        <dbReference type="ARBA" id="ARBA00022833"/>
    </source>
</evidence>
<dbReference type="OrthoDB" id="9788517at2"/>
<dbReference type="Gene3D" id="3.40.140.10">
    <property type="entry name" value="Cytidine Deaminase, domain 2"/>
    <property type="match status" value="1"/>
</dbReference>
<dbReference type="CDD" id="cd01286">
    <property type="entry name" value="deoxycytidylate_deaminase"/>
    <property type="match status" value="1"/>
</dbReference>
<evidence type="ECO:0000256" key="3">
    <source>
        <dbReference type="ARBA" id="ARBA00022723"/>
    </source>
</evidence>
<comment type="similarity">
    <text evidence="2">Belongs to the cytidine and deoxycytidylate deaminase family.</text>
</comment>
<keyword evidence="3 7" id="KW-0479">Metal-binding</keyword>
<dbReference type="InterPro" id="IPR002125">
    <property type="entry name" value="CMP_dCMP_dom"/>
</dbReference>
<dbReference type="PROSITE" id="PS00903">
    <property type="entry name" value="CYT_DCMP_DEAMINASES_1"/>
    <property type="match status" value="1"/>
</dbReference>
<dbReference type="InterPro" id="IPR016473">
    <property type="entry name" value="dCMP_deaminase"/>
</dbReference>
<dbReference type="PIRSF" id="PIRSF006019">
    <property type="entry name" value="dCMP_deaminase"/>
    <property type="match status" value="1"/>
</dbReference>
<dbReference type="EMBL" id="CP046457">
    <property type="protein sequence ID" value="QGU00722.1"/>
    <property type="molecule type" value="Genomic_DNA"/>
</dbReference>
<dbReference type="Pfam" id="PF00383">
    <property type="entry name" value="dCMP_cyt_deam_1"/>
    <property type="match status" value="1"/>
</dbReference>
<dbReference type="AlphaFoldDB" id="A0A6I6DE20"/>
<dbReference type="InterPro" id="IPR015517">
    <property type="entry name" value="dCMP_deaminase-rel"/>
</dbReference>
<name>A0A6I6DE20_9FIRM</name>
<dbReference type="InterPro" id="IPR035105">
    <property type="entry name" value="Deoxycytidylate_deaminase_dom"/>
</dbReference>
<feature type="active site" description="Proton donor" evidence="6">
    <location>
        <position position="83"/>
    </location>
</feature>
<comment type="cofactor">
    <cofactor evidence="1 7">
        <name>Zn(2+)</name>
        <dbReference type="ChEBI" id="CHEBI:29105"/>
    </cofactor>
</comment>
<accession>A0A6I6DE20</accession>
<dbReference type="SUPFAM" id="SSF53927">
    <property type="entry name" value="Cytidine deaminase-like"/>
    <property type="match status" value="1"/>
</dbReference>
<organism evidence="9 10">
    <name type="scientific">Candidatus Syntrophocurvum alkaliphilum</name>
    <dbReference type="NCBI Taxonomy" id="2293317"/>
    <lineage>
        <taxon>Bacteria</taxon>
        <taxon>Bacillati</taxon>
        <taxon>Bacillota</taxon>
        <taxon>Clostridia</taxon>
        <taxon>Eubacteriales</taxon>
        <taxon>Syntrophomonadaceae</taxon>
        <taxon>Candidatus Syntrophocurvum</taxon>
    </lineage>
</organism>
<evidence type="ECO:0000256" key="6">
    <source>
        <dbReference type="PIRSR" id="PIRSR006019-1"/>
    </source>
</evidence>
<proteinExistence type="inferred from homology"/>
<feature type="binding site" evidence="7">
    <location>
        <position position="109"/>
    </location>
    <ligand>
        <name>Zn(2+)</name>
        <dbReference type="ChEBI" id="CHEBI:29105"/>
        <note>catalytic</note>
    </ligand>
</feature>
<evidence type="ECO:0000313" key="9">
    <source>
        <dbReference type="EMBL" id="QGU00722.1"/>
    </source>
</evidence>
<dbReference type="PANTHER" id="PTHR11086:SF18">
    <property type="entry name" value="DEOXYCYTIDYLATE DEAMINASE"/>
    <property type="match status" value="1"/>
</dbReference>
<dbReference type="EC" id="3.5.4.12" evidence="9"/>
<dbReference type="GO" id="GO:0004132">
    <property type="term" value="F:dCMP deaminase activity"/>
    <property type="evidence" value="ECO:0007669"/>
    <property type="project" value="UniProtKB-EC"/>
</dbReference>
<feature type="binding site" evidence="7">
    <location>
        <position position="112"/>
    </location>
    <ligand>
        <name>Zn(2+)</name>
        <dbReference type="ChEBI" id="CHEBI:29105"/>
        <note>catalytic</note>
    </ligand>
</feature>
<reference evidence="10" key="1">
    <citation type="journal article" date="2019" name="Microbiology">
        <title>Complete Genome Sequence of an Uncultured Bacterium of the Candidate Phylum Bipolaricaulota.</title>
        <authorList>
            <person name="Kadnikov V.V."/>
            <person name="Mardanov A.V."/>
            <person name="Beletsky A.V."/>
            <person name="Frank Y.A."/>
            <person name="Karnachuk O.V."/>
            <person name="Ravin N.V."/>
        </authorList>
    </citation>
    <scope>NUCLEOTIDE SEQUENCE [LARGE SCALE GENOMIC DNA]</scope>
</reference>
<dbReference type="GO" id="GO:0005737">
    <property type="term" value="C:cytoplasm"/>
    <property type="evidence" value="ECO:0007669"/>
    <property type="project" value="TreeGrafter"/>
</dbReference>
<evidence type="ECO:0000256" key="4">
    <source>
        <dbReference type="ARBA" id="ARBA00022801"/>
    </source>
</evidence>